<proteinExistence type="predicted"/>
<evidence type="ECO:0000256" key="4">
    <source>
        <dbReference type="PROSITE-ProRule" id="PRU00175"/>
    </source>
</evidence>
<evidence type="ECO:0000256" key="5">
    <source>
        <dbReference type="SAM" id="MobiDB-lite"/>
    </source>
</evidence>
<evidence type="ECO:0000256" key="1">
    <source>
        <dbReference type="ARBA" id="ARBA00022723"/>
    </source>
</evidence>
<keyword evidence="8" id="KW-1185">Reference proteome</keyword>
<dbReference type="InterPro" id="IPR013083">
    <property type="entry name" value="Znf_RING/FYVE/PHD"/>
</dbReference>
<dbReference type="Gene3D" id="3.30.40.10">
    <property type="entry name" value="Zinc/RING finger domain, C3HC4 (zinc finger)"/>
    <property type="match status" value="1"/>
</dbReference>
<keyword evidence="1" id="KW-0479">Metal-binding</keyword>
<protein>
    <recommendedName>
        <fullName evidence="6">RING-type domain-containing protein</fullName>
    </recommendedName>
</protein>
<dbReference type="PROSITE" id="PS00518">
    <property type="entry name" value="ZF_RING_1"/>
    <property type="match status" value="2"/>
</dbReference>
<comment type="caution">
    <text evidence="7">The sequence shown here is derived from an EMBL/GenBank/DDBJ whole genome shotgun (WGS) entry which is preliminary data.</text>
</comment>
<dbReference type="PANTHER" id="PTHR16450">
    <property type="entry name" value="RING FINGER PROTEIN 186"/>
    <property type="match status" value="1"/>
</dbReference>
<name>A0AAN5CZR3_9BILA</name>
<dbReference type="InterPro" id="IPR017907">
    <property type="entry name" value="Znf_RING_CS"/>
</dbReference>
<feature type="compositionally biased region" description="Pro residues" evidence="5">
    <location>
        <begin position="128"/>
        <end position="140"/>
    </location>
</feature>
<evidence type="ECO:0000256" key="2">
    <source>
        <dbReference type="ARBA" id="ARBA00022771"/>
    </source>
</evidence>
<evidence type="ECO:0000259" key="6">
    <source>
        <dbReference type="PROSITE" id="PS50089"/>
    </source>
</evidence>
<keyword evidence="2 4" id="KW-0863">Zinc-finger</keyword>
<dbReference type="EMBL" id="BTRK01000005">
    <property type="protein sequence ID" value="GMR53019.1"/>
    <property type="molecule type" value="Genomic_DNA"/>
</dbReference>
<gene>
    <name evidence="7" type="ORF">PMAYCL1PPCAC_23214</name>
</gene>
<feature type="non-terminal residue" evidence="7">
    <location>
        <position position="162"/>
    </location>
</feature>
<feature type="non-terminal residue" evidence="7">
    <location>
        <position position="1"/>
    </location>
</feature>
<evidence type="ECO:0000256" key="3">
    <source>
        <dbReference type="ARBA" id="ARBA00022833"/>
    </source>
</evidence>
<feature type="region of interest" description="Disordered" evidence="5">
    <location>
        <begin position="126"/>
        <end position="162"/>
    </location>
</feature>
<dbReference type="InterPro" id="IPR001841">
    <property type="entry name" value="Znf_RING"/>
</dbReference>
<dbReference type="Proteomes" id="UP001328107">
    <property type="component" value="Unassembled WGS sequence"/>
</dbReference>
<evidence type="ECO:0000313" key="7">
    <source>
        <dbReference type="EMBL" id="GMR53019.1"/>
    </source>
</evidence>
<dbReference type="AlphaFoldDB" id="A0AAN5CZR3"/>
<accession>A0AAN5CZR3</accession>
<dbReference type="GO" id="GO:0008270">
    <property type="term" value="F:zinc ion binding"/>
    <property type="evidence" value="ECO:0007669"/>
    <property type="project" value="UniProtKB-KW"/>
</dbReference>
<organism evidence="7 8">
    <name type="scientific">Pristionchus mayeri</name>
    <dbReference type="NCBI Taxonomy" id="1317129"/>
    <lineage>
        <taxon>Eukaryota</taxon>
        <taxon>Metazoa</taxon>
        <taxon>Ecdysozoa</taxon>
        <taxon>Nematoda</taxon>
        <taxon>Chromadorea</taxon>
        <taxon>Rhabditida</taxon>
        <taxon>Rhabditina</taxon>
        <taxon>Diplogasteromorpha</taxon>
        <taxon>Diplogasteroidea</taxon>
        <taxon>Neodiplogasteridae</taxon>
        <taxon>Pristionchus</taxon>
    </lineage>
</organism>
<dbReference type="PROSITE" id="PS50089">
    <property type="entry name" value="ZF_RING_2"/>
    <property type="match status" value="1"/>
</dbReference>
<feature type="domain" description="RING-type" evidence="6">
    <location>
        <begin position="65"/>
        <end position="109"/>
    </location>
</feature>
<sequence>SIANGDRLSPTCQSCHTSSPFARLASKSCGHFFCRECAVGDACPLCTRPTRFVRVFRDEIHDRECGICHTEQPYERMFFTGCGHSLCTCCVLTMEEYPDRFPIECPFCDVESMAVALVEEVIEEAPCPSLPSPPSSPPSSPVSSSRKRKNSRNSEESDKRSR</sequence>
<reference evidence="8" key="1">
    <citation type="submission" date="2022-10" db="EMBL/GenBank/DDBJ databases">
        <title>Genome assembly of Pristionchus species.</title>
        <authorList>
            <person name="Yoshida K."/>
            <person name="Sommer R.J."/>
        </authorList>
    </citation>
    <scope>NUCLEOTIDE SEQUENCE [LARGE SCALE GENOMIC DNA]</scope>
    <source>
        <strain evidence="8">RS5460</strain>
    </source>
</reference>
<dbReference type="SUPFAM" id="SSF57850">
    <property type="entry name" value="RING/U-box"/>
    <property type="match status" value="2"/>
</dbReference>
<evidence type="ECO:0000313" key="8">
    <source>
        <dbReference type="Proteomes" id="UP001328107"/>
    </source>
</evidence>
<keyword evidence="3" id="KW-0862">Zinc</keyword>
<feature type="compositionally biased region" description="Basic and acidic residues" evidence="5">
    <location>
        <begin position="152"/>
        <end position="162"/>
    </location>
</feature>
<dbReference type="PANTHER" id="PTHR16450:SF1">
    <property type="entry name" value="PROTEIN CBG12045"/>
    <property type="match status" value="1"/>
</dbReference>
<dbReference type="SMART" id="SM00184">
    <property type="entry name" value="RING"/>
    <property type="match status" value="2"/>
</dbReference>